<comment type="similarity">
    <text evidence="3">Belongs to the cyclic nucleotide phosphodiesterase family.</text>
</comment>
<dbReference type="Gene3D" id="1.10.1300.10">
    <property type="entry name" value="3'5'-cyclic nucleotide phosphodiesterase, catalytic domain"/>
    <property type="match status" value="1"/>
</dbReference>
<gene>
    <name evidence="5" type="ORF">ODALV1_LOCUS7369</name>
</gene>
<evidence type="ECO:0000313" key="6">
    <source>
        <dbReference type="Proteomes" id="UP001642540"/>
    </source>
</evidence>
<name>A0ABP1Q7G8_9HEXA</name>
<comment type="cofactor">
    <cofactor evidence="3">
        <name>a divalent metal cation</name>
        <dbReference type="ChEBI" id="CHEBI:60240"/>
    </cofactor>
    <text evidence="3">Binds 2 divalent metal cations per subunit. Site 1 may preferentially bind zinc ions, while site 2 has a preference for magnesium and/or manganese ions.</text>
</comment>
<accession>A0ABP1Q7G8</accession>
<dbReference type="PROSITE" id="PS00126">
    <property type="entry name" value="PDEASE_I_1"/>
    <property type="match status" value="1"/>
</dbReference>
<organism evidence="5 6">
    <name type="scientific">Orchesella dallaii</name>
    <dbReference type="NCBI Taxonomy" id="48710"/>
    <lineage>
        <taxon>Eukaryota</taxon>
        <taxon>Metazoa</taxon>
        <taxon>Ecdysozoa</taxon>
        <taxon>Arthropoda</taxon>
        <taxon>Hexapoda</taxon>
        <taxon>Collembola</taxon>
        <taxon>Entomobryomorpha</taxon>
        <taxon>Entomobryoidea</taxon>
        <taxon>Orchesellidae</taxon>
        <taxon>Orchesellinae</taxon>
        <taxon>Orchesella</taxon>
    </lineage>
</organism>
<dbReference type="InterPro" id="IPR002073">
    <property type="entry name" value="PDEase_catalytic_dom"/>
</dbReference>
<dbReference type="EC" id="3.1.4.-" evidence="3"/>
<dbReference type="PANTHER" id="PTHR11347">
    <property type="entry name" value="CYCLIC NUCLEOTIDE PHOSPHODIESTERASE"/>
    <property type="match status" value="1"/>
</dbReference>
<keyword evidence="2 3" id="KW-0378">Hydrolase</keyword>
<proteinExistence type="inferred from homology"/>
<evidence type="ECO:0000256" key="3">
    <source>
        <dbReference type="RuleBase" id="RU363067"/>
    </source>
</evidence>
<dbReference type="InterPro" id="IPR029016">
    <property type="entry name" value="GAF-like_dom_sf"/>
</dbReference>
<dbReference type="Gene3D" id="3.30.450.40">
    <property type="match status" value="1"/>
</dbReference>
<sequence>MFTVDVGDGKLRKYHTSFGHTGKSSCPKKAIHSATEFLMSDKNVAALAWVAEQGKGMRINHASDLTEFGIQSKHIHTVGTCNSRSMLVAPVVDYSGESDLIIELSDKENGFTTKEFEMALIFCQHTACLLTCTILLDRRDKNSRRRNIINEQLCNITSVKPSNVEQMISHHRKNSNVFRGNFDEFYFCIRCYPEGDIAGIAMEIFYELNLVKDFKIRRSVLVRFILSVQQGYGSLPYHNWYHAVSVAHFAYLLIKKLRLVDEGQFSKVETFALVVSALTHDIDHRGTNNQFQSYTNSDIYKLYACEDSVMERHHLSIALAILHREDCNILESFNDADYKYFVELLTWNIIATDISKHLKNREGLFIEARSGNPKQRKMARMSLFMTAADLCDNCKRWDDSLPTVHGILQEFFNQGDMEKQLGFSPIPMMDREVAYIPMIEYKFVKYIVGPVFRYLNELYIELKPCMDNIQQNEDLWTFATAVFDKYREIKMDQLDILEMPEMKEASLLKVKLDDDLEVVKKRKFSITIPPPGSGSVIDNKKSLASVISILDEEMDEVDTGEKQKFRCCIRCFRRKGPDT</sequence>
<evidence type="ECO:0000256" key="2">
    <source>
        <dbReference type="ARBA" id="ARBA00022801"/>
    </source>
</evidence>
<evidence type="ECO:0000313" key="5">
    <source>
        <dbReference type="EMBL" id="CAL8089430.1"/>
    </source>
</evidence>
<dbReference type="PRINTS" id="PR00387">
    <property type="entry name" value="PDIESTERASE1"/>
</dbReference>
<dbReference type="CDD" id="cd00077">
    <property type="entry name" value="HDc"/>
    <property type="match status" value="1"/>
</dbReference>
<keyword evidence="1 3" id="KW-0479">Metal-binding</keyword>
<dbReference type="SMART" id="SM00471">
    <property type="entry name" value="HDc"/>
    <property type="match status" value="1"/>
</dbReference>
<comment type="caution">
    <text evidence="5">The sequence shown here is derived from an EMBL/GenBank/DDBJ whole genome shotgun (WGS) entry which is preliminary data.</text>
</comment>
<dbReference type="SUPFAM" id="SSF55781">
    <property type="entry name" value="GAF domain-like"/>
    <property type="match status" value="1"/>
</dbReference>
<dbReference type="InterPro" id="IPR023174">
    <property type="entry name" value="PDEase_CS"/>
</dbReference>
<keyword evidence="6" id="KW-1185">Reference proteome</keyword>
<reference evidence="5 6" key="1">
    <citation type="submission" date="2024-08" db="EMBL/GenBank/DDBJ databases">
        <authorList>
            <person name="Cucini C."/>
            <person name="Frati F."/>
        </authorList>
    </citation>
    <scope>NUCLEOTIDE SEQUENCE [LARGE SCALE GENOMIC DNA]</scope>
</reference>
<evidence type="ECO:0000256" key="1">
    <source>
        <dbReference type="ARBA" id="ARBA00022723"/>
    </source>
</evidence>
<feature type="domain" description="PDEase" evidence="4">
    <location>
        <begin position="159"/>
        <end position="483"/>
    </location>
</feature>
<dbReference type="InterPro" id="IPR023088">
    <property type="entry name" value="PDEase"/>
</dbReference>
<dbReference type="Proteomes" id="UP001642540">
    <property type="component" value="Unassembled WGS sequence"/>
</dbReference>
<dbReference type="InterPro" id="IPR036971">
    <property type="entry name" value="PDEase_catalytic_dom_sf"/>
</dbReference>
<dbReference type="PROSITE" id="PS51845">
    <property type="entry name" value="PDEASE_I_2"/>
    <property type="match status" value="1"/>
</dbReference>
<dbReference type="Pfam" id="PF00233">
    <property type="entry name" value="PDEase_I"/>
    <property type="match status" value="1"/>
</dbReference>
<dbReference type="InterPro" id="IPR003607">
    <property type="entry name" value="HD/PDEase_dom"/>
</dbReference>
<dbReference type="EMBL" id="CAXLJM020000023">
    <property type="protein sequence ID" value="CAL8089430.1"/>
    <property type="molecule type" value="Genomic_DNA"/>
</dbReference>
<evidence type="ECO:0000259" key="4">
    <source>
        <dbReference type="PROSITE" id="PS51845"/>
    </source>
</evidence>
<protein>
    <recommendedName>
        <fullName evidence="3">Phosphodiesterase</fullName>
        <ecNumber evidence="3">3.1.4.-</ecNumber>
    </recommendedName>
</protein>
<dbReference type="SUPFAM" id="SSF109604">
    <property type="entry name" value="HD-domain/PDEase-like"/>
    <property type="match status" value="1"/>
</dbReference>